<accession>A0A1H0U8R9</accession>
<feature type="domain" description="Methyltransferase type 11" evidence="2">
    <location>
        <begin position="92"/>
        <end position="183"/>
    </location>
</feature>
<gene>
    <name evidence="3" type="ORF">SAMN05216366_1304</name>
</gene>
<dbReference type="RefSeq" id="WP_074573107.1">
    <property type="nucleotide sequence ID" value="NZ_FNJQ01000030.1"/>
</dbReference>
<evidence type="ECO:0000313" key="3">
    <source>
        <dbReference type="EMBL" id="SDP62692.1"/>
    </source>
</evidence>
<dbReference type="InterPro" id="IPR013216">
    <property type="entry name" value="Methyltransf_11"/>
</dbReference>
<evidence type="ECO:0000259" key="2">
    <source>
        <dbReference type="Pfam" id="PF08241"/>
    </source>
</evidence>
<dbReference type="PANTHER" id="PTHR44068">
    <property type="entry name" value="ZGC:194242"/>
    <property type="match status" value="1"/>
</dbReference>
<organism evidence="3 4">
    <name type="scientific">Selenomonas ruminantium</name>
    <dbReference type="NCBI Taxonomy" id="971"/>
    <lineage>
        <taxon>Bacteria</taxon>
        <taxon>Bacillati</taxon>
        <taxon>Bacillota</taxon>
        <taxon>Negativicutes</taxon>
        <taxon>Selenomonadales</taxon>
        <taxon>Selenomonadaceae</taxon>
        <taxon>Selenomonas</taxon>
    </lineage>
</organism>
<dbReference type="InterPro" id="IPR050447">
    <property type="entry name" value="Erg6_SMT_methyltransf"/>
</dbReference>
<proteinExistence type="predicted"/>
<dbReference type="InterPro" id="IPR029063">
    <property type="entry name" value="SAM-dependent_MTases_sf"/>
</dbReference>
<evidence type="ECO:0000256" key="1">
    <source>
        <dbReference type="ARBA" id="ARBA00022679"/>
    </source>
</evidence>
<evidence type="ECO:0000313" key="4">
    <source>
        <dbReference type="Proteomes" id="UP000182412"/>
    </source>
</evidence>
<keyword evidence="3" id="KW-0489">Methyltransferase</keyword>
<sequence length="303" mass="34010">MSQNTTPATIAEKIQHMEKFLDLEKFINGDKNDPKDIESYYKTNHAAYRRVHSKAGFMHFHVSKDGKTFSPEDASYQPDVAAQFIKSGDRVLELGSGQGANILHLAKKFPDVTFDGLDLFPGKMAEELPNLTITKQDYTQMPQFADNTFDVIYAIETLVHCSDKLKVFAEIKRVLKPGGIFVVFDYALKNAYESYDRENQLAVSLISKGGAAALIESVAEWEDFFAKTGFAVVSKKDLTEPIMPDLRRLEHRAACILDHPFRAKVVFKTLPNQFVSNIILGYLGADSAAEGAIVYKEWVLKKD</sequence>
<reference evidence="3 4" key="1">
    <citation type="submission" date="2016-10" db="EMBL/GenBank/DDBJ databases">
        <authorList>
            <person name="de Groot N.N."/>
        </authorList>
    </citation>
    <scope>NUCLEOTIDE SEQUENCE [LARGE SCALE GENOMIC DNA]</scope>
    <source>
        <strain evidence="3 4">S137</strain>
    </source>
</reference>
<dbReference type="EMBL" id="FNJQ01000030">
    <property type="protein sequence ID" value="SDP62692.1"/>
    <property type="molecule type" value="Genomic_DNA"/>
</dbReference>
<dbReference type="Gene3D" id="3.40.50.150">
    <property type="entry name" value="Vaccinia Virus protein VP39"/>
    <property type="match status" value="1"/>
</dbReference>
<dbReference type="OrthoDB" id="9772751at2"/>
<dbReference type="GO" id="GO:0008757">
    <property type="term" value="F:S-adenosylmethionine-dependent methyltransferase activity"/>
    <property type="evidence" value="ECO:0007669"/>
    <property type="project" value="InterPro"/>
</dbReference>
<protein>
    <submittedName>
        <fullName evidence="3">Sterol 24-C-methyltransferase</fullName>
    </submittedName>
</protein>
<dbReference type="GO" id="GO:0032259">
    <property type="term" value="P:methylation"/>
    <property type="evidence" value="ECO:0007669"/>
    <property type="project" value="UniProtKB-KW"/>
</dbReference>
<dbReference type="Proteomes" id="UP000182412">
    <property type="component" value="Unassembled WGS sequence"/>
</dbReference>
<dbReference type="CDD" id="cd02440">
    <property type="entry name" value="AdoMet_MTases"/>
    <property type="match status" value="1"/>
</dbReference>
<dbReference type="SUPFAM" id="SSF53335">
    <property type="entry name" value="S-adenosyl-L-methionine-dependent methyltransferases"/>
    <property type="match status" value="1"/>
</dbReference>
<name>A0A1H0U8R9_SELRU</name>
<keyword evidence="1 3" id="KW-0808">Transferase</keyword>
<dbReference type="Pfam" id="PF08241">
    <property type="entry name" value="Methyltransf_11"/>
    <property type="match status" value="1"/>
</dbReference>
<dbReference type="PANTHER" id="PTHR44068:SF11">
    <property type="entry name" value="GERANYL DIPHOSPHATE 2-C-METHYLTRANSFERASE"/>
    <property type="match status" value="1"/>
</dbReference>
<dbReference type="AlphaFoldDB" id="A0A1H0U8R9"/>